<gene>
    <name evidence="2" type="ORF">AOB46_08920</name>
</gene>
<keyword evidence="1" id="KW-0812">Transmembrane</keyword>
<evidence type="ECO:0000256" key="1">
    <source>
        <dbReference type="SAM" id="Phobius"/>
    </source>
</evidence>
<accession>A0A0N0ZWJ0</accession>
<evidence type="ECO:0000313" key="3">
    <source>
        <dbReference type="Proteomes" id="UP000037953"/>
    </source>
</evidence>
<comment type="caution">
    <text evidence="2">The sequence shown here is derived from an EMBL/GenBank/DDBJ whole genome shotgun (WGS) entry which is preliminary data.</text>
</comment>
<organism evidence="2 3">
    <name type="scientific">Chryseobacterium indologenes</name>
    <name type="common">Flavobacterium indologenes</name>
    <dbReference type="NCBI Taxonomy" id="253"/>
    <lineage>
        <taxon>Bacteria</taxon>
        <taxon>Pseudomonadati</taxon>
        <taxon>Bacteroidota</taxon>
        <taxon>Flavobacteriia</taxon>
        <taxon>Flavobacteriales</taxon>
        <taxon>Weeksellaceae</taxon>
        <taxon>Chryseobacterium group</taxon>
        <taxon>Chryseobacterium</taxon>
    </lineage>
</organism>
<sequence>MQKAFLNKDQVNKEERKPKILYFKRNDQGCKIFVEILLTVNQFIAVIFILFHEISCKIFQKPGFTIEYSK</sequence>
<evidence type="ECO:0000313" key="2">
    <source>
        <dbReference type="EMBL" id="KPE51757.1"/>
    </source>
</evidence>
<dbReference type="Proteomes" id="UP000037953">
    <property type="component" value="Unassembled WGS sequence"/>
</dbReference>
<keyword evidence="1" id="KW-0472">Membrane</keyword>
<dbReference type="PATRIC" id="fig|253.9.peg.3537"/>
<name>A0A0N0ZWJ0_CHRID</name>
<feature type="transmembrane region" description="Helical" evidence="1">
    <location>
        <begin position="32"/>
        <end position="51"/>
    </location>
</feature>
<keyword evidence="1" id="KW-1133">Transmembrane helix</keyword>
<reference evidence="3" key="2">
    <citation type="submission" date="2015-09" db="EMBL/GenBank/DDBJ databases">
        <title>Draft genome sequence of a multidrug-resistant Chryseobacterium indologenes isolate from Malaysia.</title>
        <authorList>
            <person name="Yu C.Y."/>
            <person name="Ang G.Y."/>
            <person name="Chan K.-G."/>
        </authorList>
    </citation>
    <scope>NUCLEOTIDE SEQUENCE [LARGE SCALE GENOMIC DNA]</scope>
    <source>
        <strain evidence="3">CI_885</strain>
    </source>
</reference>
<proteinExistence type="predicted"/>
<protein>
    <submittedName>
        <fullName evidence="2">Uncharacterized protein</fullName>
    </submittedName>
</protein>
<dbReference type="EMBL" id="LJOD01000004">
    <property type="protein sequence ID" value="KPE51757.1"/>
    <property type="molecule type" value="Genomic_DNA"/>
</dbReference>
<reference evidence="2 3" key="1">
    <citation type="journal article" date="2015" name="Genom Data">
        <title>Draft genome sequence of a multidrug-resistant Chryseobacterium indologenes isolate from Malaysia.</title>
        <authorList>
            <person name="Yu C.Y."/>
            <person name="Ang G.Y."/>
            <person name="Cheng H.J."/>
            <person name="Cheong Y.M."/>
            <person name="Yin W.F."/>
            <person name="Chan K.G."/>
        </authorList>
    </citation>
    <scope>NUCLEOTIDE SEQUENCE [LARGE SCALE GENOMIC DNA]</scope>
    <source>
        <strain evidence="2 3">CI_885</strain>
    </source>
</reference>
<dbReference type="AlphaFoldDB" id="A0A0N0ZWJ0"/>